<dbReference type="RefSeq" id="WP_150947244.1">
    <property type="nucleotide sequence ID" value="NZ_VCMV01000035.1"/>
</dbReference>
<comment type="caution">
    <text evidence="1">The sequence shown here is derived from an EMBL/GenBank/DDBJ whole genome shotgun (WGS) entry which is preliminary data.</text>
</comment>
<dbReference type="OrthoDB" id="7707524at2"/>
<protein>
    <submittedName>
        <fullName evidence="1">Tat pathway signal protein</fullName>
    </submittedName>
</protein>
<sequence length="144" mass="15726">MKDALNKLWFVAVIGATITAALPTSAQETRIRLELNKLEAAGENCRAYFLIDNRGAESWRSLKLDLFALDTDGVAAKRLAVEVGPISEKKTHIKVFDFAGLACPRFGRILLNEVMACESGTNSREECLAMIETASKVAAVPLEK</sequence>
<accession>A0A5N3P6W7</accession>
<evidence type="ECO:0000313" key="2">
    <source>
        <dbReference type="Proteomes" id="UP000325684"/>
    </source>
</evidence>
<gene>
    <name evidence="1" type="ORF">FEZ63_18565</name>
</gene>
<reference evidence="1 2" key="1">
    <citation type="journal article" date="2019" name="Microorganisms">
        <title>Genome Insights into the Novel Species Microvirga brassicacearum, a Rapeseed Endophyte with Biotechnological Potential.</title>
        <authorList>
            <person name="Jimenez-Gomez A."/>
            <person name="Saati-Santamaria Z."/>
            <person name="Igual J.M."/>
            <person name="Rivas R."/>
            <person name="Mateos P.F."/>
            <person name="Garcia-Fraile P."/>
        </authorList>
    </citation>
    <scope>NUCLEOTIDE SEQUENCE [LARGE SCALE GENOMIC DNA]</scope>
    <source>
        <strain evidence="1 2">CDVBN77</strain>
    </source>
</reference>
<organism evidence="1 2">
    <name type="scientific">Microvirga brassicacearum</name>
    <dbReference type="NCBI Taxonomy" id="2580413"/>
    <lineage>
        <taxon>Bacteria</taxon>
        <taxon>Pseudomonadati</taxon>
        <taxon>Pseudomonadota</taxon>
        <taxon>Alphaproteobacteria</taxon>
        <taxon>Hyphomicrobiales</taxon>
        <taxon>Methylobacteriaceae</taxon>
        <taxon>Microvirga</taxon>
    </lineage>
</organism>
<evidence type="ECO:0000313" key="1">
    <source>
        <dbReference type="EMBL" id="KAB0265474.1"/>
    </source>
</evidence>
<keyword evidence="2" id="KW-1185">Reference proteome</keyword>
<dbReference type="AlphaFoldDB" id="A0A5N3P6W7"/>
<dbReference type="Proteomes" id="UP000325684">
    <property type="component" value="Unassembled WGS sequence"/>
</dbReference>
<dbReference type="EMBL" id="VCMV01000035">
    <property type="protein sequence ID" value="KAB0265474.1"/>
    <property type="molecule type" value="Genomic_DNA"/>
</dbReference>
<proteinExistence type="predicted"/>
<name>A0A5N3P6W7_9HYPH</name>